<dbReference type="RefSeq" id="WP_191256157.1">
    <property type="nucleotide sequence ID" value="NZ_BNAY01000004.1"/>
</dbReference>
<evidence type="ECO:0000259" key="1">
    <source>
        <dbReference type="Pfam" id="PF09995"/>
    </source>
</evidence>
<feature type="domain" description="ER-bound oxygenase mpaB/mpaB'/Rubber oxygenase catalytic" evidence="1">
    <location>
        <begin position="13"/>
        <end position="247"/>
    </location>
</feature>
<proteinExistence type="predicted"/>
<dbReference type="EMBL" id="BNAY01000004">
    <property type="protein sequence ID" value="GHH21310.1"/>
    <property type="molecule type" value="Genomic_DNA"/>
</dbReference>
<accession>A0ABQ3LN27</accession>
<dbReference type="InterPro" id="IPR018713">
    <property type="entry name" value="MPAB/Lcp_cat_dom"/>
</dbReference>
<dbReference type="Proteomes" id="UP000635387">
    <property type="component" value="Unassembled WGS sequence"/>
</dbReference>
<sequence>MSGPPIVKGTAAWRYFGDFRAGLMAGQVLVLQVAHPVVAAGVRDHSDYVEDPWTRLMRTAASLSIYIYGGPEGARYEADRLRALHREFTGVDADGRRYSALNPRAYAWVHATLVMVPVDTQRFYGKPMTASELDEYYAQMCDVGRLLGLRAQDMPPTWPEFERYYTEMIDGFGPNGTISTLFETIRTVKKPWRWLPDERWVRLQRWQHRGQMFVIRGTLPPALRERLGLQWTDRDQRRFDRFRAVVRVTGGLVPVTLRSSLVRRIGRLNVWFRAHPRAYRFLGGDNGPGSFRSI</sequence>
<gene>
    <name evidence="2" type="ORF">GCM10017790_42180</name>
</gene>
<reference evidence="3" key="1">
    <citation type="journal article" date="2019" name="Int. J. Syst. Evol. Microbiol.">
        <title>The Global Catalogue of Microorganisms (GCM) 10K type strain sequencing project: providing services to taxonomists for standard genome sequencing and annotation.</title>
        <authorList>
            <consortium name="The Broad Institute Genomics Platform"/>
            <consortium name="The Broad Institute Genome Sequencing Center for Infectious Disease"/>
            <person name="Wu L."/>
            <person name="Ma J."/>
        </authorList>
    </citation>
    <scope>NUCLEOTIDE SEQUENCE [LARGE SCALE GENOMIC DNA]</scope>
    <source>
        <strain evidence="3">CGMCC 4.7683</strain>
    </source>
</reference>
<dbReference type="PANTHER" id="PTHR36151:SF3">
    <property type="entry name" value="ER-BOUND OXYGENASE MPAB_MPAB'_RUBBER OXYGENASE CATALYTIC DOMAIN-CONTAINING PROTEIN"/>
    <property type="match status" value="1"/>
</dbReference>
<dbReference type="PANTHER" id="PTHR36151">
    <property type="entry name" value="BLR2777 PROTEIN"/>
    <property type="match status" value="1"/>
</dbReference>
<keyword evidence="3" id="KW-1185">Reference proteome</keyword>
<evidence type="ECO:0000313" key="3">
    <source>
        <dbReference type="Proteomes" id="UP000635387"/>
    </source>
</evidence>
<evidence type="ECO:0000313" key="2">
    <source>
        <dbReference type="EMBL" id="GHH21310.1"/>
    </source>
</evidence>
<comment type="caution">
    <text evidence="2">The sequence shown here is derived from an EMBL/GenBank/DDBJ whole genome shotgun (WGS) entry which is preliminary data.</text>
</comment>
<organism evidence="2 3">
    <name type="scientific">Amycolatopsis oliviviridis</name>
    <dbReference type="NCBI Taxonomy" id="1471590"/>
    <lineage>
        <taxon>Bacteria</taxon>
        <taxon>Bacillati</taxon>
        <taxon>Actinomycetota</taxon>
        <taxon>Actinomycetes</taxon>
        <taxon>Pseudonocardiales</taxon>
        <taxon>Pseudonocardiaceae</taxon>
        <taxon>Amycolatopsis</taxon>
    </lineage>
</organism>
<protein>
    <recommendedName>
        <fullName evidence="1">ER-bound oxygenase mpaB/mpaB'/Rubber oxygenase catalytic domain-containing protein</fullName>
    </recommendedName>
</protein>
<dbReference type="Pfam" id="PF09995">
    <property type="entry name" value="MPAB_Lcp_cat"/>
    <property type="match status" value="1"/>
</dbReference>
<name>A0ABQ3LN27_9PSEU</name>